<protein>
    <submittedName>
        <fullName evidence="1">Uncharacterized protein</fullName>
    </submittedName>
</protein>
<name>A0A327NQ72_9BACT</name>
<evidence type="ECO:0000313" key="2">
    <source>
        <dbReference type="Proteomes" id="UP000249016"/>
    </source>
</evidence>
<proteinExistence type="predicted"/>
<keyword evidence="2" id="KW-1185">Reference proteome</keyword>
<organism evidence="1 2">
    <name type="scientific">Spirosoma telluris</name>
    <dbReference type="NCBI Taxonomy" id="2183553"/>
    <lineage>
        <taxon>Bacteria</taxon>
        <taxon>Pseudomonadati</taxon>
        <taxon>Bacteroidota</taxon>
        <taxon>Cytophagia</taxon>
        <taxon>Cytophagales</taxon>
        <taxon>Cytophagaceae</taxon>
        <taxon>Spirosoma</taxon>
    </lineage>
</organism>
<evidence type="ECO:0000313" key="1">
    <source>
        <dbReference type="EMBL" id="RAI77571.1"/>
    </source>
</evidence>
<dbReference type="AlphaFoldDB" id="A0A327NQ72"/>
<accession>A0A327NQ72</accession>
<dbReference type="EMBL" id="QLII01000001">
    <property type="protein sequence ID" value="RAI77571.1"/>
    <property type="molecule type" value="Genomic_DNA"/>
</dbReference>
<reference evidence="1 2" key="1">
    <citation type="submission" date="2018-06" db="EMBL/GenBank/DDBJ databases">
        <title>Spirosoma sp. HMF3257 Genome sequencing and assembly.</title>
        <authorList>
            <person name="Kang H."/>
            <person name="Cha I."/>
            <person name="Kim H."/>
            <person name="Kang J."/>
            <person name="Joh K."/>
        </authorList>
    </citation>
    <scope>NUCLEOTIDE SEQUENCE [LARGE SCALE GENOMIC DNA]</scope>
    <source>
        <strain evidence="1 2">HMF3257</strain>
    </source>
</reference>
<dbReference type="Proteomes" id="UP000249016">
    <property type="component" value="Unassembled WGS sequence"/>
</dbReference>
<sequence>MSYILIFCTLLVGNGQIVSLHSEAHSLHLEPYLNQFIDYESTDTSQIAIQRQYGSIAAYREHKEIEQWKGRMSKSLQDLDIAKKVYRKSVTNYAIFFPTDTAGIVSRWLNEAYDSSNMTAYQRTLLREQIMEKIRGGWANYKVLAFLEHFSFDILLILLPNEQYGQYFKNIYLKKRWLESRASTRLFNYFQGELHLNSKQIEEAYRQILLTK</sequence>
<gene>
    <name evidence="1" type="ORF">HMF3257_31625</name>
</gene>
<comment type="caution">
    <text evidence="1">The sequence shown here is derived from an EMBL/GenBank/DDBJ whole genome shotgun (WGS) entry which is preliminary data.</text>
</comment>